<evidence type="ECO:0000256" key="5">
    <source>
        <dbReference type="ARBA" id="ARBA00023717"/>
    </source>
</evidence>
<evidence type="ECO:0000256" key="1">
    <source>
        <dbReference type="ARBA" id="ARBA00002994"/>
    </source>
</evidence>
<evidence type="ECO:0000256" key="3">
    <source>
        <dbReference type="ARBA" id="ARBA00022832"/>
    </source>
</evidence>
<comment type="function">
    <text evidence="1">Could possibly oxidize fatty acids using specific components.</text>
</comment>
<dbReference type="PANTHER" id="PTHR43802">
    <property type="entry name" value="ENOYL-COA HYDRATASE"/>
    <property type="match status" value="1"/>
</dbReference>
<dbReference type="Gene3D" id="3.90.226.10">
    <property type="entry name" value="2-enoyl-CoA Hydratase, Chain A, domain 1"/>
    <property type="match status" value="1"/>
</dbReference>
<evidence type="ECO:0000256" key="6">
    <source>
        <dbReference type="RuleBase" id="RU003707"/>
    </source>
</evidence>
<evidence type="ECO:0000313" key="8">
    <source>
        <dbReference type="Proteomes" id="UP000320095"/>
    </source>
</evidence>
<dbReference type="CDD" id="cd06558">
    <property type="entry name" value="crotonase-like"/>
    <property type="match status" value="1"/>
</dbReference>
<dbReference type="GO" id="GO:0006631">
    <property type="term" value="P:fatty acid metabolic process"/>
    <property type="evidence" value="ECO:0007669"/>
    <property type="project" value="UniProtKB-KW"/>
</dbReference>
<sequence>MTQLHVKTSPEGAVLVVRRGTVGVVTLNRPERLNALDPCTGDLLRSAFLDLQGDGNIRAVVLTGSGRGFCAGADISGEVGNAGAVLRDVWNPLVRTMRGLELPIIAAINGVAAGAGVSLALACDLRVAAESARIRLSFANVGLIPDAGLTWLLPRIIGLGRANELALLGRPLSATDALQWGLANRVCSDVTVLTEAIAMASTVADMAGSVSAIKHAHQRSWGSTFEEQLDFEAAKQSQLQLHPDFSEATTAFLEKRPAVRAHRIPPPRD</sequence>
<comment type="catalytic activity">
    <reaction evidence="4">
        <text>a (3S)-3-hydroxyacyl-CoA = a (2E)-enoyl-CoA + H2O</text>
        <dbReference type="Rhea" id="RHEA:16105"/>
        <dbReference type="ChEBI" id="CHEBI:15377"/>
        <dbReference type="ChEBI" id="CHEBI:57318"/>
        <dbReference type="ChEBI" id="CHEBI:58856"/>
        <dbReference type="EC" id="4.2.1.17"/>
    </reaction>
</comment>
<dbReference type="RefSeq" id="WP_140694215.1">
    <property type="nucleotide sequence ID" value="NZ_RCZG01000008.1"/>
</dbReference>
<dbReference type="PANTHER" id="PTHR43802:SF1">
    <property type="entry name" value="IP11341P-RELATED"/>
    <property type="match status" value="1"/>
</dbReference>
<dbReference type="PROSITE" id="PS00166">
    <property type="entry name" value="ENOYL_COA_HYDRATASE"/>
    <property type="match status" value="1"/>
</dbReference>
<dbReference type="Proteomes" id="UP000320095">
    <property type="component" value="Unassembled WGS sequence"/>
</dbReference>
<dbReference type="InterPro" id="IPR001753">
    <property type="entry name" value="Enoyl-CoA_hydra/iso"/>
</dbReference>
<dbReference type="AlphaFoldDB" id="A0A502E6C7"/>
<keyword evidence="3" id="KW-0276">Fatty acid metabolism</keyword>
<dbReference type="InterPro" id="IPR014748">
    <property type="entry name" value="Enoyl-CoA_hydra_C"/>
</dbReference>
<dbReference type="InterPro" id="IPR029045">
    <property type="entry name" value="ClpP/crotonase-like_dom_sf"/>
</dbReference>
<reference evidence="7 8" key="1">
    <citation type="journal article" date="2019" name="Environ. Microbiol.">
        <title>Species interactions and distinct microbial communities in high Arctic permafrost affected cryosols are associated with the CH4 and CO2 gas fluxes.</title>
        <authorList>
            <person name="Altshuler I."/>
            <person name="Hamel J."/>
            <person name="Turney S."/>
            <person name="Magnuson E."/>
            <person name="Levesque R."/>
            <person name="Greer C."/>
            <person name="Whyte L.G."/>
        </authorList>
    </citation>
    <scope>NUCLEOTIDE SEQUENCE [LARGE SCALE GENOMIC DNA]</scope>
    <source>
        <strain evidence="7 8">S5.20</strain>
    </source>
</reference>
<comment type="caution">
    <text evidence="7">The sequence shown here is derived from an EMBL/GenBank/DDBJ whole genome shotgun (WGS) entry which is preliminary data.</text>
</comment>
<dbReference type="InterPro" id="IPR018376">
    <property type="entry name" value="Enoyl-CoA_hyd/isom_CS"/>
</dbReference>
<evidence type="ECO:0000256" key="4">
    <source>
        <dbReference type="ARBA" id="ARBA00023709"/>
    </source>
</evidence>
<dbReference type="OrthoDB" id="9777711at2"/>
<comment type="catalytic activity">
    <reaction evidence="5">
        <text>a 4-saturated-(3S)-3-hydroxyacyl-CoA = a (3E)-enoyl-CoA + H2O</text>
        <dbReference type="Rhea" id="RHEA:20724"/>
        <dbReference type="ChEBI" id="CHEBI:15377"/>
        <dbReference type="ChEBI" id="CHEBI:58521"/>
        <dbReference type="ChEBI" id="CHEBI:137480"/>
        <dbReference type="EC" id="4.2.1.17"/>
    </reaction>
</comment>
<dbReference type="EMBL" id="RCZG01000008">
    <property type="protein sequence ID" value="TPG32382.1"/>
    <property type="molecule type" value="Genomic_DNA"/>
</dbReference>
<keyword evidence="3" id="KW-0443">Lipid metabolism</keyword>
<comment type="similarity">
    <text evidence="2 6">Belongs to the enoyl-CoA hydratase/isomerase family.</text>
</comment>
<accession>A0A502E6C7</accession>
<dbReference type="SUPFAM" id="SSF52096">
    <property type="entry name" value="ClpP/crotonase"/>
    <property type="match status" value="1"/>
</dbReference>
<organism evidence="7 8">
    <name type="scientific">Mycolicibacterium hodleri</name>
    <dbReference type="NCBI Taxonomy" id="49897"/>
    <lineage>
        <taxon>Bacteria</taxon>
        <taxon>Bacillati</taxon>
        <taxon>Actinomycetota</taxon>
        <taxon>Actinomycetes</taxon>
        <taxon>Mycobacteriales</taxon>
        <taxon>Mycobacteriaceae</taxon>
        <taxon>Mycolicibacterium</taxon>
    </lineage>
</organism>
<dbReference type="GO" id="GO:0004300">
    <property type="term" value="F:enoyl-CoA hydratase activity"/>
    <property type="evidence" value="ECO:0007669"/>
    <property type="project" value="UniProtKB-EC"/>
</dbReference>
<gene>
    <name evidence="7" type="ORF">EAH80_19030</name>
</gene>
<keyword evidence="8" id="KW-1185">Reference proteome</keyword>
<dbReference type="Pfam" id="PF00378">
    <property type="entry name" value="ECH_1"/>
    <property type="match status" value="1"/>
</dbReference>
<proteinExistence type="inferred from homology"/>
<name>A0A502E6C7_9MYCO</name>
<dbReference type="GO" id="GO:0016853">
    <property type="term" value="F:isomerase activity"/>
    <property type="evidence" value="ECO:0007669"/>
    <property type="project" value="UniProtKB-KW"/>
</dbReference>
<keyword evidence="7" id="KW-0413">Isomerase</keyword>
<protein>
    <submittedName>
        <fullName evidence="7">2-(1,2-epoxy-1,2-dihydrophenyl)acetyl-CoA isomerase</fullName>
    </submittedName>
</protein>
<dbReference type="Gene3D" id="1.10.12.10">
    <property type="entry name" value="Lyase 2-enoyl-coa Hydratase, Chain A, domain 2"/>
    <property type="match status" value="1"/>
</dbReference>
<evidence type="ECO:0000313" key="7">
    <source>
        <dbReference type="EMBL" id="TPG32382.1"/>
    </source>
</evidence>
<evidence type="ECO:0000256" key="2">
    <source>
        <dbReference type="ARBA" id="ARBA00005254"/>
    </source>
</evidence>